<proteinExistence type="inferred from homology"/>
<evidence type="ECO:0000256" key="9">
    <source>
        <dbReference type="SAM" id="Phobius"/>
    </source>
</evidence>
<feature type="transmembrane region" description="Helical" evidence="9">
    <location>
        <begin position="112"/>
        <end position="131"/>
    </location>
</feature>
<feature type="transmembrane region" description="Helical" evidence="9">
    <location>
        <begin position="143"/>
        <end position="160"/>
    </location>
</feature>
<comment type="subcellular location">
    <subcellularLocation>
        <location evidence="1">Golgi apparatus membrane</location>
        <topology evidence="1">Multi-pass membrane protein</topology>
    </subcellularLocation>
</comment>
<keyword evidence="5" id="KW-0653">Protein transport</keyword>
<evidence type="ECO:0000256" key="1">
    <source>
        <dbReference type="ARBA" id="ARBA00004653"/>
    </source>
</evidence>
<feature type="transmembrane region" description="Helical" evidence="9">
    <location>
        <begin position="12"/>
        <end position="34"/>
    </location>
</feature>
<evidence type="ECO:0008006" key="12">
    <source>
        <dbReference type="Google" id="ProtNLM"/>
    </source>
</evidence>
<keyword evidence="3" id="KW-0813">Transport</keyword>
<dbReference type="GO" id="GO:0005802">
    <property type="term" value="C:trans-Golgi network"/>
    <property type="evidence" value="ECO:0007669"/>
    <property type="project" value="TreeGrafter"/>
</dbReference>
<evidence type="ECO:0000313" key="11">
    <source>
        <dbReference type="Proteomes" id="UP001385951"/>
    </source>
</evidence>
<dbReference type="AlphaFoldDB" id="A0AAW0G7M4"/>
<evidence type="ECO:0000256" key="6">
    <source>
        <dbReference type="ARBA" id="ARBA00022989"/>
    </source>
</evidence>
<dbReference type="PANTHER" id="PTHR12952:SF0">
    <property type="entry name" value="PROTEIN SYS1 HOMOLOG"/>
    <property type="match status" value="1"/>
</dbReference>
<evidence type="ECO:0000256" key="3">
    <source>
        <dbReference type="ARBA" id="ARBA00022448"/>
    </source>
</evidence>
<evidence type="ECO:0000256" key="2">
    <source>
        <dbReference type="ARBA" id="ARBA00008160"/>
    </source>
</evidence>
<sequence>MAKTAVSNSWDPILLISQIISLQALHYLTMALLLPPMLTIFAETGSLEYEGGASNVGMVMDWRQMAGRSTSRPTPGDGAWHVLNAVWSGGRQVGREGAASDSWDGRIDPMRGWVIALCWMLASTVDIYYLYSLIRRPRLILDFTLTLVFNHLVLTTYYSNALPSSWFYWGTMAASSGLMVITAEQLCVKREMSEGLAVASVSPDADEMEMGSLLRED</sequence>
<dbReference type="PANTHER" id="PTHR12952">
    <property type="entry name" value="SYS1"/>
    <property type="match status" value="1"/>
</dbReference>
<dbReference type="EMBL" id="JASBNA010000019">
    <property type="protein sequence ID" value="KAK7685767.1"/>
    <property type="molecule type" value="Genomic_DNA"/>
</dbReference>
<protein>
    <recommendedName>
        <fullName evidence="12">Integral membrane protein S linking to the trans Golgi network-domain-containing protein</fullName>
    </recommendedName>
</protein>
<dbReference type="GO" id="GO:0043001">
    <property type="term" value="P:Golgi to plasma membrane protein transport"/>
    <property type="evidence" value="ECO:0007669"/>
    <property type="project" value="TreeGrafter"/>
</dbReference>
<keyword evidence="4 9" id="KW-0812">Transmembrane</keyword>
<dbReference type="Proteomes" id="UP001385951">
    <property type="component" value="Unassembled WGS sequence"/>
</dbReference>
<dbReference type="GO" id="GO:0000139">
    <property type="term" value="C:Golgi membrane"/>
    <property type="evidence" value="ECO:0007669"/>
    <property type="project" value="UniProtKB-SubCell"/>
</dbReference>
<dbReference type="GO" id="GO:0034067">
    <property type="term" value="P:protein localization to Golgi apparatus"/>
    <property type="evidence" value="ECO:0007669"/>
    <property type="project" value="TreeGrafter"/>
</dbReference>
<dbReference type="Pfam" id="PF09801">
    <property type="entry name" value="SYS1"/>
    <property type="match status" value="2"/>
</dbReference>
<evidence type="ECO:0000256" key="5">
    <source>
        <dbReference type="ARBA" id="ARBA00022927"/>
    </source>
</evidence>
<keyword evidence="7" id="KW-0333">Golgi apparatus</keyword>
<organism evidence="10 11">
    <name type="scientific">Cerrena zonata</name>
    <dbReference type="NCBI Taxonomy" id="2478898"/>
    <lineage>
        <taxon>Eukaryota</taxon>
        <taxon>Fungi</taxon>
        <taxon>Dikarya</taxon>
        <taxon>Basidiomycota</taxon>
        <taxon>Agaricomycotina</taxon>
        <taxon>Agaricomycetes</taxon>
        <taxon>Polyporales</taxon>
        <taxon>Cerrenaceae</taxon>
        <taxon>Cerrena</taxon>
    </lineage>
</organism>
<dbReference type="GO" id="GO:0005829">
    <property type="term" value="C:cytosol"/>
    <property type="evidence" value="ECO:0007669"/>
    <property type="project" value="GOC"/>
</dbReference>
<accession>A0AAW0G7M4</accession>
<evidence type="ECO:0000256" key="4">
    <source>
        <dbReference type="ARBA" id="ARBA00022692"/>
    </source>
</evidence>
<evidence type="ECO:0000256" key="7">
    <source>
        <dbReference type="ARBA" id="ARBA00023034"/>
    </source>
</evidence>
<reference evidence="10 11" key="1">
    <citation type="submission" date="2022-09" db="EMBL/GenBank/DDBJ databases">
        <authorList>
            <person name="Palmer J.M."/>
        </authorList>
    </citation>
    <scope>NUCLEOTIDE SEQUENCE [LARGE SCALE GENOMIC DNA]</scope>
    <source>
        <strain evidence="10 11">DSM 7382</strain>
    </source>
</reference>
<dbReference type="InterPro" id="IPR019185">
    <property type="entry name" value="Integral_membrane_SYS1-rel"/>
</dbReference>
<keyword evidence="11" id="KW-1185">Reference proteome</keyword>
<name>A0AAW0G7M4_9APHY</name>
<dbReference type="GO" id="GO:0006895">
    <property type="term" value="P:Golgi to endosome transport"/>
    <property type="evidence" value="ECO:0007669"/>
    <property type="project" value="TreeGrafter"/>
</dbReference>
<keyword evidence="6 9" id="KW-1133">Transmembrane helix</keyword>
<keyword evidence="8 9" id="KW-0472">Membrane</keyword>
<comment type="similarity">
    <text evidence="2">Belongs to the SYS1 family.</text>
</comment>
<comment type="caution">
    <text evidence="10">The sequence shown here is derived from an EMBL/GenBank/DDBJ whole genome shotgun (WGS) entry which is preliminary data.</text>
</comment>
<evidence type="ECO:0000313" key="10">
    <source>
        <dbReference type="EMBL" id="KAK7685767.1"/>
    </source>
</evidence>
<evidence type="ECO:0000256" key="8">
    <source>
        <dbReference type="ARBA" id="ARBA00023136"/>
    </source>
</evidence>
<gene>
    <name evidence="10" type="ORF">QCA50_011113</name>
</gene>